<feature type="region of interest" description="Disordered" evidence="1">
    <location>
        <begin position="35"/>
        <end position="58"/>
    </location>
</feature>
<evidence type="ECO:0000313" key="2">
    <source>
        <dbReference type="EMBL" id="TKW07054.1"/>
    </source>
</evidence>
<name>A0A4U6TZD0_SETVI</name>
<proteinExistence type="predicted"/>
<reference evidence="2" key="1">
    <citation type="submission" date="2019-03" db="EMBL/GenBank/DDBJ databases">
        <title>WGS assembly of Setaria viridis.</title>
        <authorList>
            <person name="Huang P."/>
            <person name="Jenkins J."/>
            <person name="Grimwood J."/>
            <person name="Barry K."/>
            <person name="Healey A."/>
            <person name="Mamidi S."/>
            <person name="Sreedasyam A."/>
            <person name="Shu S."/>
            <person name="Feldman M."/>
            <person name="Wu J."/>
            <person name="Yu Y."/>
            <person name="Chen C."/>
            <person name="Johnson J."/>
            <person name="Rokhsar D."/>
            <person name="Baxter I."/>
            <person name="Schmutz J."/>
            <person name="Brutnell T."/>
            <person name="Kellogg E."/>
        </authorList>
    </citation>
    <scope>NUCLEOTIDE SEQUENCE [LARGE SCALE GENOMIC DNA]</scope>
</reference>
<dbReference type="AlphaFoldDB" id="A0A4U6TZD0"/>
<evidence type="ECO:0000313" key="3">
    <source>
        <dbReference type="Proteomes" id="UP000298652"/>
    </source>
</evidence>
<gene>
    <name evidence="2" type="ORF">SEVIR_7G282466v2</name>
</gene>
<organism evidence="2 3">
    <name type="scientific">Setaria viridis</name>
    <name type="common">Green bristlegrass</name>
    <name type="synonym">Setaria italica subsp. viridis</name>
    <dbReference type="NCBI Taxonomy" id="4556"/>
    <lineage>
        <taxon>Eukaryota</taxon>
        <taxon>Viridiplantae</taxon>
        <taxon>Streptophyta</taxon>
        <taxon>Embryophyta</taxon>
        <taxon>Tracheophyta</taxon>
        <taxon>Spermatophyta</taxon>
        <taxon>Magnoliopsida</taxon>
        <taxon>Liliopsida</taxon>
        <taxon>Poales</taxon>
        <taxon>Poaceae</taxon>
        <taxon>PACMAD clade</taxon>
        <taxon>Panicoideae</taxon>
        <taxon>Panicodae</taxon>
        <taxon>Paniceae</taxon>
        <taxon>Cenchrinae</taxon>
        <taxon>Setaria</taxon>
    </lineage>
</organism>
<dbReference type="EMBL" id="CM016558">
    <property type="protein sequence ID" value="TKW07054.1"/>
    <property type="molecule type" value="Genomic_DNA"/>
</dbReference>
<sequence>MNSERTLNPTVFSEFFLPLLMKSTADFASCSVGASKSSARPANPAASPPTGSSSRACLRHMGATGGEAAREGGGAPAACGAGGCGVRRLRHARGLRGWRLRKSHLAQKVGNCRNLISAACFGQTKLHFRLPAGHANFNFQEFVQPVDEVGDYYYYFLNHTPYFCAETACSGNDHSTQFFLEYYCSQSHCNCKIQTCSR</sequence>
<dbReference type="Proteomes" id="UP000298652">
    <property type="component" value="Chromosome 7"/>
</dbReference>
<feature type="compositionally biased region" description="Low complexity" evidence="1">
    <location>
        <begin position="35"/>
        <end position="49"/>
    </location>
</feature>
<keyword evidence="3" id="KW-1185">Reference proteome</keyword>
<protein>
    <submittedName>
        <fullName evidence="2">Uncharacterized protein</fullName>
    </submittedName>
</protein>
<evidence type="ECO:0000256" key="1">
    <source>
        <dbReference type="SAM" id="MobiDB-lite"/>
    </source>
</evidence>
<dbReference type="Gramene" id="TKW07054">
    <property type="protein sequence ID" value="TKW07054"/>
    <property type="gene ID" value="SEVIR_7G282466v2"/>
</dbReference>
<accession>A0A4U6TZD0</accession>